<organism evidence="2 3">
    <name type="scientific">Candidatus Staskawiczbacteria bacterium RIFCSPHIGHO2_02_FULL_33_16</name>
    <dbReference type="NCBI Taxonomy" id="1802204"/>
    <lineage>
        <taxon>Bacteria</taxon>
        <taxon>Candidatus Staskawicziibacteriota</taxon>
    </lineage>
</organism>
<evidence type="ECO:0000313" key="2">
    <source>
        <dbReference type="EMBL" id="OGZ66211.1"/>
    </source>
</evidence>
<evidence type="ECO:0000313" key="3">
    <source>
        <dbReference type="Proteomes" id="UP000179183"/>
    </source>
</evidence>
<comment type="caution">
    <text evidence="2">The sequence shown here is derived from an EMBL/GenBank/DDBJ whole genome shotgun (WGS) entry which is preliminary data.</text>
</comment>
<evidence type="ECO:0000259" key="1">
    <source>
        <dbReference type="PROSITE" id="PS51186"/>
    </source>
</evidence>
<accession>A0A1G2HVF3</accession>
<proteinExistence type="predicted"/>
<dbReference type="Pfam" id="PF00583">
    <property type="entry name" value="Acetyltransf_1"/>
    <property type="match status" value="1"/>
</dbReference>
<dbReference type="EMBL" id="MHOQ01000030">
    <property type="protein sequence ID" value="OGZ66211.1"/>
    <property type="molecule type" value="Genomic_DNA"/>
</dbReference>
<dbReference type="AlphaFoldDB" id="A0A1G2HVF3"/>
<dbReference type="Gene3D" id="3.40.630.30">
    <property type="match status" value="1"/>
</dbReference>
<dbReference type="SUPFAM" id="SSF55729">
    <property type="entry name" value="Acyl-CoA N-acyltransferases (Nat)"/>
    <property type="match status" value="1"/>
</dbReference>
<dbReference type="InterPro" id="IPR039143">
    <property type="entry name" value="GNPNAT1-like"/>
</dbReference>
<dbReference type="PANTHER" id="PTHR13355:SF11">
    <property type="entry name" value="GLUCOSAMINE 6-PHOSPHATE N-ACETYLTRANSFERASE"/>
    <property type="match status" value="1"/>
</dbReference>
<protein>
    <recommendedName>
        <fullName evidence="1">N-acetyltransferase domain-containing protein</fullName>
    </recommendedName>
</protein>
<name>A0A1G2HVF3_9BACT</name>
<dbReference type="InterPro" id="IPR016181">
    <property type="entry name" value="Acyl_CoA_acyltransferase"/>
</dbReference>
<sequence>MHFWKVLKNCQQCLKKLKNLANNIMESHFTIKQITKFDKKVLLGINKILLQWSKTGYQMTPDYFASLITHSCVLVIYDKNDIIGTVTLVRIYKLSGLKGTIEHLIISEKYRGKGLGEKLMRHAIDLAKKLHIEKLFLTCDLDRVAANSLYQKLGFKIEKNNFYFLASEGNKI</sequence>
<reference evidence="2 3" key="1">
    <citation type="journal article" date="2016" name="Nat. Commun.">
        <title>Thousands of microbial genomes shed light on interconnected biogeochemical processes in an aquifer system.</title>
        <authorList>
            <person name="Anantharaman K."/>
            <person name="Brown C.T."/>
            <person name="Hug L.A."/>
            <person name="Sharon I."/>
            <person name="Castelle C.J."/>
            <person name="Probst A.J."/>
            <person name="Thomas B.C."/>
            <person name="Singh A."/>
            <person name="Wilkins M.J."/>
            <person name="Karaoz U."/>
            <person name="Brodie E.L."/>
            <person name="Williams K.H."/>
            <person name="Hubbard S.S."/>
            <person name="Banfield J.F."/>
        </authorList>
    </citation>
    <scope>NUCLEOTIDE SEQUENCE [LARGE SCALE GENOMIC DNA]</scope>
</reference>
<gene>
    <name evidence="2" type="ORF">A3D34_01375</name>
</gene>
<dbReference type="PANTHER" id="PTHR13355">
    <property type="entry name" value="GLUCOSAMINE 6-PHOSPHATE N-ACETYLTRANSFERASE"/>
    <property type="match status" value="1"/>
</dbReference>
<dbReference type="PROSITE" id="PS51186">
    <property type="entry name" value="GNAT"/>
    <property type="match status" value="1"/>
</dbReference>
<dbReference type="InterPro" id="IPR000182">
    <property type="entry name" value="GNAT_dom"/>
</dbReference>
<feature type="domain" description="N-acetyltransferase" evidence="1">
    <location>
        <begin position="29"/>
        <end position="172"/>
    </location>
</feature>
<dbReference type="GO" id="GO:0004343">
    <property type="term" value="F:glucosamine 6-phosphate N-acetyltransferase activity"/>
    <property type="evidence" value="ECO:0007669"/>
    <property type="project" value="TreeGrafter"/>
</dbReference>
<dbReference type="Proteomes" id="UP000179183">
    <property type="component" value="Unassembled WGS sequence"/>
</dbReference>
<dbReference type="CDD" id="cd04301">
    <property type="entry name" value="NAT_SF"/>
    <property type="match status" value="1"/>
</dbReference>